<evidence type="ECO:0000313" key="1">
    <source>
        <dbReference type="EMBL" id="EPR41899.1"/>
    </source>
</evidence>
<name>S7V5G6_DESML</name>
<accession>S7V5G6</accession>
<proteinExistence type="predicted"/>
<dbReference type="Proteomes" id="UP000014977">
    <property type="component" value="Unassembled WGS sequence"/>
</dbReference>
<dbReference type="EMBL" id="ATHJ01000071">
    <property type="protein sequence ID" value="EPR41899.1"/>
    <property type="molecule type" value="Genomic_DNA"/>
</dbReference>
<gene>
    <name evidence="1" type="ORF">dsmv_1898</name>
</gene>
<protein>
    <submittedName>
        <fullName evidence="1">Uncharacterized protein</fullName>
    </submittedName>
</protein>
<evidence type="ECO:0000313" key="2">
    <source>
        <dbReference type="Proteomes" id="UP000014977"/>
    </source>
</evidence>
<keyword evidence="2" id="KW-1185">Reference proteome</keyword>
<reference evidence="1 2" key="1">
    <citation type="journal article" date="2013" name="Genome Announc.">
        <title>Draft genome sequences for three mercury-methylating, sulfate-reducing bacteria.</title>
        <authorList>
            <person name="Brown S.D."/>
            <person name="Hurt R.A.Jr."/>
            <person name="Gilmour C.C."/>
            <person name="Elias D.A."/>
        </authorList>
    </citation>
    <scope>NUCLEOTIDE SEQUENCE [LARGE SCALE GENOMIC DNA]</scope>
    <source>
        <strain evidence="1 2">DSM 2059</strain>
    </source>
</reference>
<dbReference type="AlphaFoldDB" id="S7V5G6"/>
<comment type="caution">
    <text evidence="1">The sequence shown here is derived from an EMBL/GenBank/DDBJ whole genome shotgun (WGS) entry which is preliminary data.</text>
</comment>
<sequence>MLKISGLTVLDLDGRKIQLTALFTERRVVLAFLRHFG</sequence>
<organism evidence="1 2">
    <name type="scientific">Desulfococcus multivorans DSM 2059</name>
    <dbReference type="NCBI Taxonomy" id="1121405"/>
    <lineage>
        <taxon>Bacteria</taxon>
        <taxon>Pseudomonadati</taxon>
        <taxon>Thermodesulfobacteriota</taxon>
        <taxon>Desulfobacteria</taxon>
        <taxon>Desulfobacterales</taxon>
        <taxon>Desulfococcaceae</taxon>
        <taxon>Desulfococcus</taxon>
    </lineage>
</organism>